<gene>
    <name evidence="1" type="ORF">SO802_026371</name>
</gene>
<proteinExistence type="predicted"/>
<evidence type="ECO:0000313" key="1">
    <source>
        <dbReference type="EMBL" id="KAK9991386.1"/>
    </source>
</evidence>
<accession>A0AAW2BZN3</accession>
<keyword evidence="2" id="KW-1185">Reference proteome</keyword>
<organism evidence="1 2">
    <name type="scientific">Lithocarpus litseifolius</name>
    <dbReference type="NCBI Taxonomy" id="425828"/>
    <lineage>
        <taxon>Eukaryota</taxon>
        <taxon>Viridiplantae</taxon>
        <taxon>Streptophyta</taxon>
        <taxon>Embryophyta</taxon>
        <taxon>Tracheophyta</taxon>
        <taxon>Spermatophyta</taxon>
        <taxon>Magnoliopsida</taxon>
        <taxon>eudicotyledons</taxon>
        <taxon>Gunneridae</taxon>
        <taxon>Pentapetalae</taxon>
        <taxon>rosids</taxon>
        <taxon>fabids</taxon>
        <taxon>Fagales</taxon>
        <taxon>Fagaceae</taxon>
        <taxon>Lithocarpus</taxon>
    </lineage>
</organism>
<name>A0AAW2BZN3_9ROSI</name>
<dbReference type="Proteomes" id="UP001459277">
    <property type="component" value="Unassembled WGS sequence"/>
</dbReference>
<reference evidence="1 2" key="1">
    <citation type="submission" date="2024-01" db="EMBL/GenBank/DDBJ databases">
        <title>A telomere-to-telomere, gap-free genome of sweet tea (Lithocarpus litseifolius).</title>
        <authorList>
            <person name="Zhou J."/>
        </authorList>
    </citation>
    <scope>NUCLEOTIDE SEQUENCE [LARGE SCALE GENOMIC DNA]</scope>
    <source>
        <strain evidence="1">Zhou-2022a</strain>
        <tissue evidence="1">Leaf</tissue>
    </source>
</reference>
<evidence type="ECO:0000313" key="2">
    <source>
        <dbReference type="Proteomes" id="UP001459277"/>
    </source>
</evidence>
<dbReference type="EMBL" id="JAZDWU010000009">
    <property type="protein sequence ID" value="KAK9991386.1"/>
    <property type="molecule type" value="Genomic_DNA"/>
</dbReference>
<protein>
    <submittedName>
        <fullName evidence="1">Uncharacterized protein</fullName>
    </submittedName>
</protein>
<dbReference type="AlphaFoldDB" id="A0AAW2BZN3"/>
<sequence>MTGLQFDGVLIGLENEPVIRLRIDLLGRRYATETIRYTDLETNFMHRPQETAEECLRMAKVRVMHRILVNRIHAHILQTVTLPYVSCKLYHI</sequence>
<comment type="caution">
    <text evidence="1">The sequence shown here is derived from an EMBL/GenBank/DDBJ whole genome shotgun (WGS) entry which is preliminary data.</text>
</comment>